<name>A0A075FMH3_9ARCH</name>
<accession>A0A075FMH3</accession>
<dbReference type="AlphaFoldDB" id="A0A075FMH3"/>
<evidence type="ECO:0000313" key="1">
    <source>
        <dbReference type="EMBL" id="AIE92755.1"/>
    </source>
</evidence>
<organism evidence="1">
    <name type="scientific">uncultured marine thaumarchaeote AD1000_26_G12</name>
    <dbReference type="NCBI Taxonomy" id="1455904"/>
    <lineage>
        <taxon>Archaea</taxon>
        <taxon>Nitrososphaerota</taxon>
        <taxon>environmental samples</taxon>
    </lineage>
</organism>
<reference evidence="1" key="1">
    <citation type="journal article" date="2014" name="Genome Biol. Evol.">
        <title>Pangenome evidence for extensive interdomain horizontal transfer affecting lineage core and shell genes in uncultured planktonic thaumarchaeota and euryarchaeota.</title>
        <authorList>
            <person name="Deschamps P."/>
            <person name="Zivanovic Y."/>
            <person name="Moreira D."/>
            <person name="Rodriguez-Valera F."/>
            <person name="Lopez-Garcia P."/>
        </authorList>
    </citation>
    <scope>NUCLEOTIDE SEQUENCE</scope>
</reference>
<protein>
    <submittedName>
        <fullName evidence="1">Uncharacterized protein</fullName>
    </submittedName>
</protein>
<dbReference type="EMBL" id="KF900375">
    <property type="protein sequence ID" value="AIE92755.1"/>
    <property type="molecule type" value="Genomic_DNA"/>
</dbReference>
<sequence>MKNSSNNKWNNTLLKYKQKNLEIMSLSKSIRYVGIINYHGRTLAGKIKPGIKPLFSPDQVRNEFFAIATSVKLREKSLSAIGKSNYTILNHKKQQYCYFIITK</sequence>
<proteinExistence type="predicted"/>